<dbReference type="InterPro" id="IPR029063">
    <property type="entry name" value="SAM-dependent_MTases_sf"/>
</dbReference>
<proteinExistence type="predicted"/>
<gene>
    <name evidence="1" type="ORF">SE18_01950</name>
</gene>
<evidence type="ECO:0000313" key="2">
    <source>
        <dbReference type="Proteomes" id="UP000050277"/>
    </source>
</evidence>
<dbReference type="Gene3D" id="3.40.50.150">
    <property type="entry name" value="Vaccinia Virus protein VP39"/>
    <property type="match status" value="1"/>
</dbReference>
<dbReference type="AlphaFoldDB" id="A0A0N8GT91"/>
<sequence length="279" mass="31764">MANETAQLYLDLLKRCIMGLVYEDQPLRNIVYEPFSMAAPYTGPYSTFDREKRLNGHEWPSQAHTMLSMHRLNNIQTVVTDILEKQIPGDLIETGVWRGGATIFMRGILKAYNCSDRTVWVADSFQGFPKNEAEGLLGETESPGLPQEQHGPPPKPIQDILDLLWKGTSYDDVRKHFEQYGLLDDQVKFLKGWFCHTLHQAPIDNLALLRLDGDLYDSTYDALEALYPKVSQGGYVIVDDYATFEECYNAVHDYLESIGETVTMQPIDEDSVFWQKGQG</sequence>
<dbReference type="PATRIC" id="fig|70996.4.peg.1269"/>
<evidence type="ECO:0008006" key="3">
    <source>
        <dbReference type="Google" id="ProtNLM"/>
    </source>
</evidence>
<protein>
    <recommendedName>
        <fullName evidence="3">Macrocin-O-methyltransferase</fullName>
    </recommendedName>
</protein>
<dbReference type="STRING" id="70996.SE18_01950"/>
<comment type="caution">
    <text evidence="1">The sequence shown here is derived from an EMBL/GenBank/DDBJ whole genome shotgun (WGS) entry which is preliminary data.</text>
</comment>
<dbReference type="Proteomes" id="UP000050277">
    <property type="component" value="Unassembled WGS sequence"/>
</dbReference>
<dbReference type="RefSeq" id="WP_054532737.1">
    <property type="nucleotide sequence ID" value="NZ_LGKP01000005.1"/>
</dbReference>
<evidence type="ECO:0000313" key="1">
    <source>
        <dbReference type="EMBL" id="KPL91442.1"/>
    </source>
</evidence>
<dbReference type="OrthoDB" id="145664at2"/>
<organism evidence="1 2">
    <name type="scientific">Herpetosiphon geysericola</name>
    <dbReference type="NCBI Taxonomy" id="70996"/>
    <lineage>
        <taxon>Bacteria</taxon>
        <taxon>Bacillati</taxon>
        <taxon>Chloroflexota</taxon>
        <taxon>Chloroflexia</taxon>
        <taxon>Herpetosiphonales</taxon>
        <taxon>Herpetosiphonaceae</taxon>
        <taxon>Herpetosiphon</taxon>
    </lineage>
</organism>
<dbReference type="SUPFAM" id="SSF53335">
    <property type="entry name" value="S-adenosyl-L-methionine-dependent methyltransferases"/>
    <property type="match status" value="1"/>
</dbReference>
<dbReference type="InterPro" id="IPR008884">
    <property type="entry name" value="TylF_MeTrfase"/>
</dbReference>
<dbReference type="EMBL" id="LGKP01000005">
    <property type="protein sequence ID" value="KPL91442.1"/>
    <property type="molecule type" value="Genomic_DNA"/>
</dbReference>
<name>A0A0N8GT91_9CHLR</name>
<keyword evidence="2" id="KW-1185">Reference proteome</keyword>
<reference evidence="1 2" key="1">
    <citation type="submission" date="2015-07" db="EMBL/GenBank/DDBJ databases">
        <title>Whole genome sequence of Herpetosiphon geysericola DSM 7119.</title>
        <authorList>
            <person name="Hemp J."/>
            <person name="Ward L.M."/>
            <person name="Pace L.A."/>
            <person name="Fischer W.W."/>
        </authorList>
    </citation>
    <scope>NUCLEOTIDE SEQUENCE [LARGE SCALE GENOMIC DNA]</scope>
    <source>
        <strain evidence="1 2">DSM 7119</strain>
    </source>
</reference>
<accession>A0A0N8GT91</accession>
<dbReference type="PANTHER" id="PTHR40036">
    <property type="entry name" value="MACROCIN O-METHYLTRANSFERASE"/>
    <property type="match status" value="1"/>
</dbReference>
<dbReference type="Pfam" id="PF05711">
    <property type="entry name" value="TylF"/>
    <property type="match status" value="1"/>
</dbReference>
<dbReference type="PANTHER" id="PTHR40036:SF1">
    <property type="entry name" value="MACROCIN O-METHYLTRANSFERASE"/>
    <property type="match status" value="1"/>
</dbReference>